<evidence type="ECO:0000256" key="2">
    <source>
        <dbReference type="ARBA" id="ARBA00022723"/>
    </source>
</evidence>
<comment type="similarity">
    <text evidence="1 4">Belongs to the yippee family.</text>
</comment>
<dbReference type="PROSITE" id="PS51792">
    <property type="entry name" value="YIPPEE"/>
    <property type="match status" value="1"/>
</dbReference>
<evidence type="ECO:0000313" key="6">
    <source>
        <dbReference type="EMBL" id="CED83528.1"/>
    </source>
</evidence>
<dbReference type="PANTHER" id="PTHR13848">
    <property type="entry name" value="PROTEIN YIPPEE-LIKE CG15309-RELATED"/>
    <property type="match status" value="1"/>
</dbReference>
<dbReference type="AlphaFoldDB" id="A0A0F7SU64"/>
<dbReference type="InterPro" id="IPR004910">
    <property type="entry name" value="Yippee/Mis18/Cereblon"/>
</dbReference>
<dbReference type="GO" id="GO:0046872">
    <property type="term" value="F:metal ion binding"/>
    <property type="evidence" value="ECO:0007669"/>
    <property type="project" value="UniProtKB-KW"/>
</dbReference>
<evidence type="ECO:0000259" key="5">
    <source>
        <dbReference type="PROSITE" id="PS51792"/>
    </source>
</evidence>
<organism evidence="6">
    <name type="scientific">Phaffia rhodozyma</name>
    <name type="common">Yeast</name>
    <name type="synonym">Xanthophyllomyces dendrorhous</name>
    <dbReference type="NCBI Taxonomy" id="264483"/>
    <lineage>
        <taxon>Eukaryota</taxon>
        <taxon>Fungi</taxon>
        <taxon>Dikarya</taxon>
        <taxon>Basidiomycota</taxon>
        <taxon>Agaricomycotina</taxon>
        <taxon>Tremellomycetes</taxon>
        <taxon>Cystofilobasidiales</taxon>
        <taxon>Mrakiaceae</taxon>
        <taxon>Phaffia</taxon>
    </lineage>
</organism>
<proteinExistence type="inferred from homology"/>
<name>A0A0F7SU64_PHARH</name>
<protein>
    <recommendedName>
        <fullName evidence="4">Protein yippee-like</fullName>
    </recommendedName>
</protein>
<dbReference type="EMBL" id="LN483157">
    <property type="protein sequence ID" value="CED83528.1"/>
    <property type="molecule type" value="Genomic_DNA"/>
</dbReference>
<keyword evidence="3" id="KW-0862">Zinc</keyword>
<feature type="domain" description="Yippee" evidence="5">
    <location>
        <begin position="16"/>
        <end position="98"/>
    </location>
</feature>
<dbReference type="Pfam" id="PF03226">
    <property type="entry name" value="Yippee-Mis18"/>
    <property type="match status" value="1"/>
</dbReference>
<keyword evidence="2" id="KW-0479">Metal-binding</keyword>
<dbReference type="InterPro" id="IPR034751">
    <property type="entry name" value="Yippee"/>
</dbReference>
<sequence length="98" mass="10643">MACSSPISHTVPDDIPVYVCVNCSTKLVLTDELVSRSFSGREGPAFLVASAINITLADPEDRTLQTGRHTVRDISCKTCGTVVGWRYDRAEDASQKLV</sequence>
<reference evidence="6" key="1">
    <citation type="submission" date="2014-08" db="EMBL/GenBank/DDBJ databases">
        <authorList>
            <person name="Sharma Rahul"/>
            <person name="Thines Marco"/>
        </authorList>
    </citation>
    <scope>NUCLEOTIDE SEQUENCE</scope>
</reference>
<dbReference type="InterPro" id="IPR039058">
    <property type="entry name" value="Yippee_fam"/>
</dbReference>
<evidence type="ECO:0000256" key="4">
    <source>
        <dbReference type="RuleBase" id="RU110713"/>
    </source>
</evidence>
<accession>A0A0F7SU64</accession>
<evidence type="ECO:0000256" key="1">
    <source>
        <dbReference type="ARBA" id="ARBA00005613"/>
    </source>
</evidence>
<evidence type="ECO:0000256" key="3">
    <source>
        <dbReference type="ARBA" id="ARBA00022833"/>
    </source>
</evidence>